<gene>
    <name evidence="4" type="ORF">IAC51_07505</name>
</gene>
<dbReference type="InterPro" id="IPR029063">
    <property type="entry name" value="SAM-dependent_MTases_sf"/>
</dbReference>
<evidence type="ECO:0000259" key="3">
    <source>
        <dbReference type="Pfam" id="PF02719"/>
    </source>
</evidence>
<protein>
    <submittedName>
        <fullName evidence="4">Polysaccharide biosynthesis protein</fullName>
    </submittedName>
</protein>
<dbReference type="PANTHER" id="PTHR43318">
    <property type="entry name" value="UDP-N-ACETYLGLUCOSAMINE 4,6-DEHYDRATASE"/>
    <property type="match status" value="1"/>
</dbReference>
<dbReference type="InterPro" id="IPR051203">
    <property type="entry name" value="Polysaccharide_Synthase-Rel"/>
</dbReference>
<comment type="similarity">
    <text evidence="1">Belongs to the polysaccharide synthase family.</text>
</comment>
<accession>A0A940DK84</accession>
<name>A0A940DK84_9BACT</name>
<reference evidence="4" key="2">
    <citation type="journal article" date="2021" name="PeerJ">
        <title>Extensive microbial diversity within the chicken gut microbiome revealed by metagenomics and culture.</title>
        <authorList>
            <person name="Gilroy R."/>
            <person name="Ravi A."/>
            <person name="Getino M."/>
            <person name="Pursley I."/>
            <person name="Horton D.L."/>
            <person name="Alikhan N.F."/>
            <person name="Baker D."/>
            <person name="Gharbi K."/>
            <person name="Hall N."/>
            <person name="Watson M."/>
            <person name="Adriaenssens E.M."/>
            <person name="Foster-Nyarko E."/>
            <person name="Jarju S."/>
            <person name="Secka A."/>
            <person name="Antonio M."/>
            <person name="Oren A."/>
            <person name="Chaudhuri R.R."/>
            <person name="La Ragione R."/>
            <person name="Hildebrand F."/>
            <person name="Pallen M.J."/>
        </authorList>
    </citation>
    <scope>NUCLEOTIDE SEQUENCE</scope>
    <source>
        <strain evidence="4">3924</strain>
    </source>
</reference>
<reference evidence="4" key="1">
    <citation type="submission" date="2020-10" db="EMBL/GenBank/DDBJ databases">
        <authorList>
            <person name="Gilroy R."/>
        </authorList>
    </citation>
    <scope>NUCLEOTIDE SEQUENCE</scope>
    <source>
        <strain evidence="4">3924</strain>
    </source>
</reference>
<evidence type="ECO:0000313" key="4">
    <source>
        <dbReference type="EMBL" id="MBO8440480.1"/>
    </source>
</evidence>
<dbReference type="InterPro" id="IPR036291">
    <property type="entry name" value="NAD(P)-bd_dom_sf"/>
</dbReference>
<dbReference type="CDD" id="cd05237">
    <property type="entry name" value="UDP_invert_4-6DH_SDR_e"/>
    <property type="match status" value="1"/>
</dbReference>
<keyword evidence="2" id="KW-1133">Transmembrane helix</keyword>
<dbReference type="Gene3D" id="3.40.50.720">
    <property type="entry name" value="NAD(P)-binding Rossmann-like Domain"/>
    <property type="match status" value="2"/>
</dbReference>
<comment type="caution">
    <text evidence="4">The sequence shown here is derived from an EMBL/GenBank/DDBJ whole genome shotgun (WGS) entry which is preliminary data.</text>
</comment>
<feature type="transmembrane region" description="Helical" evidence="2">
    <location>
        <begin position="71"/>
        <end position="92"/>
    </location>
</feature>
<dbReference type="EMBL" id="JADIMV010000130">
    <property type="protein sequence ID" value="MBO8440480.1"/>
    <property type="molecule type" value="Genomic_DNA"/>
</dbReference>
<feature type="domain" description="Polysaccharide biosynthesis protein CapD-like" evidence="3">
    <location>
        <begin position="286"/>
        <end position="576"/>
    </location>
</feature>
<dbReference type="AlphaFoldDB" id="A0A940DK84"/>
<dbReference type="Proteomes" id="UP000712007">
    <property type="component" value="Unassembled WGS sequence"/>
</dbReference>
<feature type="transmembrane region" description="Helical" evidence="2">
    <location>
        <begin position="98"/>
        <end position="123"/>
    </location>
</feature>
<evidence type="ECO:0000313" key="5">
    <source>
        <dbReference type="Proteomes" id="UP000712007"/>
    </source>
</evidence>
<evidence type="ECO:0000256" key="2">
    <source>
        <dbReference type="SAM" id="Phobius"/>
    </source>
</evidence>
<organism evidence="4 5">
    <name type="scientific">Candidatus Aphodosoma intestinipullorum</name>
    <dbReference type="NCBI Taxonomy" id="2840674"/>
    <lineage>
        <taxon>Bacteria</taxon>
        <taxon>Pseudomonadati</taxon>
        <taxon>Bacteroidota</taxon>
        <taxon>Bacteroidia</taxon>
        <taxon>Bacteroidales</taxon>
        <taxon>Candidatus Aphodosoma</taxon>
    </lineage>
</organism>
<dbReference type="SUPFAM" id="SSF53335">
    <property type="entry name" value="S-adenosyl-L-methionine-dependent methyltransferases"/>
    <property type="match status" value="1"/>
</dbReference>
<keyword evidence="2" id="KW-0472">Membrane</keyword>
<dbReference type="PANTHER" id="PTHR43318:SF1">
    <property type="entry name" value="POLYSACCHARIDE BIOSYNTHESIS PROTEIN EPSC-RELATED"/>
    <property type="match status" value="1"/>
</dbReference>
<dbReference type="Pfam" id="PF02719">
    <property type="entry name" value="Polysacc_synt_2"/>
    <property type="match status" value="1"/>
</dbReference>
<dbReference type="SUPFAM" id="SSF51735">
    <property type="entry name" value="NAD(P)-binding Rossmann-fold domains"/>
    <property type="match status" value="1"/>
</dbReference>
<keyword evidence="2" id="KW-0812">Transmembrane</keyword>
<evidence type="ECO:0000256" key="1">
    <source>
        <dbReference type="ARBA" id="ARBA00007430"/>
    </source>
</evidence>
<dbReference type="InterPro" id="IPR003869">
    <property type="entry name" value="Polysac_CapD-like"/>
</dbReference>
<feature type="transmembrane region" description="Helical" evidence="2">
    <location>
        <begin position="39"/>
        <end position="59"/>
    </location>
</feature>
<sequence>MPRWAVLILDMLLCLCAFFVAYAVSKDVYYGHEVEINKTVDLVILLSMQFVWFWLFHTYSGILRYSTFVDVVRIIVAVMANMVSLYAVHIIARSADMLVFLPVGILFYGVFAFVFLFVVRLFIKTFYDAFVISSGKKVPVVVYGTKSAGVSIAKMLKSNSDSRFQLVGFVDDEQKHYDKRIFGRQIFSLQDMDGAIMSLKRKRVKAVVLSPFKMKHLDASVLTMLIDNGIKVLIVPAMEQWKEGDAIDDIDIERNMRNIQIEDLLNRKPIEIEKEHLRQQLSGEVVMVTGAAGSIGSEISRQVASYAPKLLVLVDNAETPMHNLRLELTEKFPALQFACYIADVRSQERMDFVFRNTRPAYVYHAAAYKHVPMMEEFPSECIKDNVMGTKNVADCAVRYGVRSFVMVSTDKAVNPTNVMGASKRVCEIYVQSLSKKLSASGDAAATKFITTRFGNVLGSNGSVIPLFKKQIENGGPVTVTHPDIIRYFMTIPEACQLVLEAGTMGKGGEIFIFDMGQPVRIADLAEKMIRLAGLHPGRDIEVRYTGLRPGEKLYEELLNVKETTKPTYHEKIMIANVREYVYDDVKEKIDSLISEAMANEDYNVVRIMKEIVPEYVSQNSKYEALDAEVKR</sequence>
<proteinExistence type="inferred from homology"/>